<evidence type="ECO:0000313" key="4">
    <source>
        <dbReference type="Proteomes" id="UP000486351"/>
    </source>
</evidence>
<feature type="compositionally biased region" description="Low complexity" evidence="1">
    <location>
        <begin position="268"/>
        <end position="277"/>
    </location>
</feature>
<dbReference type="AlphaFoldDB" id="A0A6G0QGY3"/>
<feature type="transmembrane region" description="Helical" evidence="2">
    <location>
        <begin position="72"/>
        <end position="92"/>
    </location>
</feature>
<keyword evidence="2" id="KW-0812">Transmembrane</keyword>
<feature type="region of interest" description="Disordered" evidence="1">
    <location>
        <begin position="268"/>
        <end position="291"/>
    </location>
</feature>
<accession>A0A6G0QGY3</accession>
<evidence type="ECO:0000256" key="2">
    <source>
        <dbReference type="SAM" id="Phobius"/>
    </source>
</evidence>
<feature type="transmembrane region" description="Helical" evidence="2">
    <location>
        <begin position="45"/>
        <end position="65"/>
    </location>
</feature>
<feature type="transmembrane region" description="Helical" evidence="2">
    <location>
        <begin position="12"/>
        <end position="30"/>
    </location>
</feature>
<protein>
    <submittedName>
        <fullName evidence="3">Uncharacterized protein</fullName>
    </submittedName>
</protein>
<organism evidence="3 4">
    <name type="scientific">Phytophthora fragariae</name>
    <dbReference type="NCBI Taxonomy" id="53985"/>
    <lineage>
        <taxon>Eukaryota</taxon>
        <taxon>Sar</taxon>
        <taxon>Stramenopiles</taxon>
        <taxon>Oomycota</taxon>
        <taxon>Peronosporomycetes</taxon>
        <taxon>Peronosporales</taxon>
        <taxon>Peronosporaceae</taxon>
        <taxon>Phytophthora</taxon>
    </lineage>
</organism>
<feature type="compositionally biased region" description="Polar residues" evidence="1">
    <location>
        <begin position="328"/>
        <end position="342"/>
    </location>
</feature>
<gene>
    <name evidence="3" type="ORF">PF008_g26685</name>
</gene>
<evidence type="ECO:0000313" key="3">
    <source>
        <dbReference type="EMBL" id="KAE9286330.1"/>
    </source>
</evidence>
<evidence type="ECO:0000256" key="1">
    <source>
        <dbReference type="SAM" id="MobiDB-lite"/>
    </source>
</evidence>
<sequence>MQVAASCSKNFSILVWCIFSDVLQVCLLSLEKALDQIDQVALEALLPVVLLLNYTLLIYLAVFYWKRRRERRVMLLLCVGTLGTVAIIPFARPDQSFVEAVNDISEACCVLTFLLQITIIGYDLNKRFKMRSVMFLTYAAEVLILADLVSILLSCVVVLNPSVISENKGQKISNIAENMNLAFIFIFRFWYIGISRGWMSIWRTRKIEVCCYLLFATHEMPFDLISAASGLNWEFAQAIWHRTTLTACLLITARTKIKRLSVANGTSTATNVSSASSGREKPKVSSFSFTKNSKGTNWRRIFQGKISPRLDFLVRKSGQSGGRRSSGPQTCTVAPMQQLNDM</sequence>
<reference evidence="3 4" key="1">
    <citation type="submission" date="2018-09" db="EMBL/GenBank/DDBJ databases">
        <title>Genomic investigation of the strawberry pathogen Phytophthora fragariae indicates pathogenicity is determined by transcriptional variation in three key races.</title>
        <authorList>
            <person name="Adams T.M."/>
            <person name="Armitage A.D."/>
            <person name="Sobczyk M.K."/>
            <person name="Bates H.J."/>
            <person name="Dunwell J.M."/>
            <person name="Nellist C.F."/>
            <person name="Harrison R.J."/>
        </authorList>
    </citation>
    <scope>NUCLEOTIDE SEQUENCE [LARGE SCALE GENOMIC DNA]</scope>
    <source>
        <strain evidence="3 4">NOV-77</strain>
    </source>
</reference>
<feature type="region of interest" description="Disordered" evidence="1">
    <location>
        <begin position="317"/>
        <end position="342"/>
    </location>
</feature>
<feature type="transmembrane region" description="Helical" evidence="2">
    <location>
        <begin position="136"/>
        <end position="159"/>
    </location>
</feature>
<feature type="transmembrane region" description="Helical" evidence="2">
    <location>
        <begin position="104"/>
        <end position="124"/>
    </location>
</feature>
<proteinExistence type="predicted"/>
<dbReference type="EMBL" id="QXFY01003320">
    <property type="protein sequence ID" value="KAE9286330.1"/>
    <property type="molecule type" value="Genomic_DNA"/>
</dbReference>
<keyword evidence="2" id="KW-1133">Transmembrane helix</keyword>
<dbReference type="Proteomes" id="UP000486351">
    <property type="component" value="Unassembled WGS sequence"/>
</dbReference>
<feature type="transmembrane region" description="Helical" evidence="2">
    <location>
        <begin position="179"/>
        <end position="198"/>
    </location>
</feature>
<keyword evidence="2" id="KW-0472">Membrane</keyword>
<comment type="caution">
    <text evidence="3">The sequence shown here is derived from an EMBL/GenBank/DDBJ whole genome shotgun (WGS) entry which is preliminary data.</text>
</comment>
<name>A0A6G0QGY3_9STRA</name>